<evidence type="ECO:0000256" key="1">
    <source>
        <dbReference type="SAM" id="Coils"/>
    </source>
</evidence>
<gene>
    <name evidence="4" type="ORF">QR680_004097</name>
</gene>
<feature type="domain" description="DUF8206" evidence="3">
    <location>
        <begin position="2140"/>
        <end position="2217"/>
    </location>
</feature>
<dbReference type="PANTHER" id="PTHR32046:SF11">
    <property type="entry name" value="IMMUNE-ASSOCIATED NUCLEOTIDE-BINDING PROTEIN 10-LIKE"/>
    <property type="match status" value="1"/>
</dbReference>
<comment type="caution">
    <text evidence="4">The sequence shown here is derived from an EMBL/GenBank/DDBJ whole genome shotgun (WGS) entry which is preliminary data.</text>
</comment>
<organism evidence="4 5">
    <name type="scientific">Steinernema hermaphroditum</name>
    <dbReference type="NCBI Taxonomy" id="289476"/>
    <lineage>
        <taxon>Eukaryota</taxon>
        <taxon>Metazoa</taxon>
        <taxon>Ecdysozoa</taxon>
        <taxon>Nematoda</taxon>
        <taxon>Chromadorea</taxon>
        <taxon>Rhabditida</taxon>
        <taxon>Tylenchina</taxon>
        <taxon>Panagrolaimomorpha</taxon>
        <taxon>Strongyloidoidea</taxon>
        <taxon>Steinernematidae</taxon>
        <taxon>Steinernema</taxon>
    </lineage>
</organism>
<feature type="region of interest" description="Disordered" evidence="2">
    <location>
        <begin position="1755"/>
        <end position="1801"/>
    </location>
</feature>
<evidence type="ECO:0000256" key="2">
    <source>
        <dbReference type="SAM" id="MobiDB-lite"/>
    </source>
</evidence>
<evidence type="ECO:0000313" key="5">
    <source>
        <dbReference type="Proteomes" id="UP001175271"/>
    </source>
</evidence>
<dbReference type="InterPro" id="IPR025662">
    <property type="entry name" value="Sigma_54_int_dom_ATP-bd_1"/>
</dbReference>
<dbReference type="InterPro" id="IPR027417">
    <property type="entry name" value="P-loop_NTPase"/>
</dbReference>
<dbReference type="SUPFAM" id="SSF52540">
    <property type="entry name" value="P-loop containing nucleoside triphosphate hydrolases"/>
    <property type="match status" value="3"/>
</dbReference>
<dbReference type="Pfam" id="PF26633">
    <property type="entry name" value="DUF8206"/>
    <property type="match status" value="2"/>
</dbReference>
<dbReference type="PANTHER" id="PTHR32046">
    <property type="entry name" value="G DOMAIN-CONTAINING PROTEIN"/>
    <property type="match status" value="1"/>
</dbReference>
<proteinExistence type="predicted"/>
<dbReference type="Proteomes" id="UP001175271">
    <property type="component" value="Unassembled WGS sequence"/>
</dbReference>
<protein>
    <recommendedName>
        <fullName evidence="3">DUF8206 domain-containing protein</fullName>
    </recommendedName>
</protein>
<feature type="compositionally biased region" description="Polar residues" evidence="2">
    <location>
        <begin position="2381"/>
        <end position="2396"/>
    </location>
</feature>
<dbReference type="EMBL" id="JAUCMV010000003">
    <property type="protein sequence ID" value="KAK0408684.1"/>
    <property type="molecule type" value="Genomic_DNA"/>
</dbReference>
<dbReference type="InterPro" id="IPR058519">
    <property type="entry name" value="DUF8206"/>
</dbReference>
<feature type="compositionally biased region" description="Acidic residues" evidence="2">
    <location>
        <begin position="670"/>
        <end position="700"/>
    </location>
</feature>
<feature type="region of interest" description="Disordered" evidence="2">
    <location>
        <begin position="669"/>
        <end position="715"/>
    </location>
</feature>
<evidence type="ECO:0000259" key="3">
    <source>
        <dbReference type="Pfam" id="PF26633"/>
    </source>
</evidence>
<dbReference type="PROSITE" id="PS00675">
    <property type="entry name" value="SIGMA54_INTERACT_1"/>
    <property type="match status" value="1"/>
</dbReference>
<feature type="compositionally biased region" description="Basic and acidic residues" evidence="2">
    <location>
        <begin position="1779"/>
        <end position="1795"/>
    </location>
</feature>
<feature type="domain" description="DUF8206" evidence="3">
    <location>
        <begin position="1123"/>
        <end position="1202"/>
    </location>
</feature>
<feature type="coiled-coil region" evidence="1">
    <location>
        <begin position="1083"/>
        <end position="1110"/>
    </location>
</feature>
<keyword evidence="5" id="KW-1185">Reference proteome</keyword>
<accession>A0AA39HPX0</accession>
<feature type="region of interest" description="Disordered" evidence="2">
    <location>
        <begin position="2381"/>
        <end position="2413"/>
    </location>
</feature>
<feature type="region of interest" description="Disordered" evidence="2">
    <location>
        <begin position="1"/>
        <end position="20"/>
    </location>
</feature>
<sequence>MRGQLMSAHDHTDTAAVDTTSSHNSIDVDFRMDASPPPFYGKGTSPRPGQFLIEATLRIGSEESPKIHKTVDMELYQQAILSDVIEDIFYEDTVWHDSTCFAMVEKATPGFNQYETVLADYRRTLCDEGAKYKVTFYDAQTVNRKFLSKFALELGPSSSPIEAQIQSATILQNFSTGSSMRHSSPQTIQNEQSACLIYVYCDGNRKFNKRVEFGSAAPPTLHNFAEDVFKEIRFPEEKQVVAAFFQFDRNYDDFVDIHPSTEVEGGSKYKITFEQSDDVIAPNSQKVVIQKSAAPPVTWRRPGKVAKTIVEASFRSRLNEVLRHQEVIDLQQSQRTPIMDIVFDILEKEIQWAKQDCYVVIQQYNRESGEFVDVAEEYEAVTISVGDKFNIQFLDASCHARRNLPKHTVKIEKDSDVDSIVPNSKEPAKSQILVEGKIAADGKSSDFQDVVTFTDMNSITVQELAERMHEIHVEPSYPRDQFVVTVCRFDERFKKHVTLNENYARVKIADNERFSINFTKNHPDAIKKAMSILIPETAFPSKTPEPSLPPPLQTESTVEKKCGAFVEAIFKSGSHEMPPFNKYVEFQPSQPVTLITAILTIFYEDTSWSTTKCYACVQKKVHGFDHYMNVTSDYENVHLEDTAKYRIVFYDAATNNIRTLPKYCVPLEPESAEEDPEPQEESEDDESEEDETDEEEEEPELNFIKFKGRGRRNGTEPKKKTLLSVICPRKCSGEKRTWICAKCSNPVFYDFADNLFCKCGAYSIEDATYCCGDDSHGNVYVPHANAAKLFRNMKNCEEINIVLMGETGAGKSTWIDALFNYILYAGLDEALDSELEIPIPTHFLLEDDDGYITKIYVGEKNDNENQEVGQSATQRPKSYTFNFNGKFYRFIDVPGVGDSRGVDQDRKNFEMIMQELYNYEAINAFCVLIPSDAPRLTVSMKYCINELLTHLHQDAAKNLLFCFTKSRMNFYKAGNTQDILKNYLKNFKNKRNVDIKLNEKTMYYFDNESFKFLCAIENGIDSLMKDKSDFVKSWNISAKNTYKALDYMASLEPHMMRDMMSLNEAKRIILELTPISAEITKNIQTNKRIIEAKKVELQEMKKQTVDLRSQLAIKQTSLEAVPLDYPKTVCAAAQCIETIAIPGTKESQVHYKTICHDHCYLSGIEPGTYPNLGLQGCAAMGGTMNCRRCECSWDTHLHIRYEQKQVTVDIVNKEVDKIMASKNTNEVSVSDVIKGLENRINELTLKEKRIKTICAKFVAFLNKNAIAVINDAYGEYLEQSIKLAKNEVAVAGEGNEKVEQLEKYLAEYRAEVAIINDCIAKGTENITVTSIEQMKQELEQMDELGDQFKSFLKASDDSQKTYQREDEVHNYSSGGAFMSALARMTSLAAKAGSAFCRNMSERTYTGGLPGLPAHHSQKIRSMRTTNIFVHVPLNSEECLSESVPFNPNEPPTLLYLLKTYFQKLCDTLSLPNGDTYGYVKRMDLTLNEYFDVDSTLYSTATVKQDDRIELWYRLQKTHPYAVLLTEPAPKNKVMPSEEKTIFLKIYKNSEKIGDESLPANPDFPRKIESVIDTLVEHYHLFYENSLASAYAWMFKEGDEELLIETDLSGEVEEGATYHVHFADSDTGIKDLTTFFRITDRHDRREYEIRNIMRYPQTKRCSYPLAVTGVSSNGPPSYRQPCGTSLYRMSSENLSSVPVNDLPVPETKDHMGDDKFVRTISRSSYRARSKKAQGPAVTVYSESELAQNVRHVLHTTEGNAPSKLNIGKASPSSSSSITEQRQKEWDHSSFKSKEDEPTPLPPILQDFTVHKRSGSNFDKKVITMVLLGETGVGKSTLINGIVNYMSFSTLAEAQSSSPKYMIPALFSYSGKTIRIGQETDNEHTQNDGESATQRPKVYEFEHGDEVYKIIDVPGIGDSRGVDQDRQNFDYILDEINRHEVINAFCILLPSNAARITVAMRYCIYELLSNLHKDAAKNIVFCFTKARSTFYKAGSTLPLLHQYLEKLRAEQNVDIQLKKDNMFFFDNEPFNYLWLLANGINLSKERKAYDSSFNVSRDSTLKLFDYVKSLPPHDTTAMKALTETRRLILHMVPISAETNKKIQLNKSSLEAQIEKLKQSKAQKKSLEDFLTYKEYYIKTTPLKEPRTVCAAASCIQKIPIGASGRFNILYKQICHKKCHLSQIELGKFPNPALKCCAVFICDGKCKECGCKWDQHMHLDHLQEIEEREVVNKELQKTLKEKGLQKLSLADVVKSYKSELDQLVRDEQLIKKMSAKFSTFLRNNSISIRNDVYADYLKYTLKMAEQETSFGGSYEKVAELQASLKAYEEEVKFLQSGGVEKGVVTIEHIYELKKQLRGLAERHGEIKDLLHIAENSADFAEQKATTGRISVNGNQSQKGKNVGDNEIKSYSHRNLQ</sequence>
<reference evidence="4" key="1">
    <citation type="submission" date="2023-06" db="EMBL/GenBank/DDBJ databases">
        <title>Genomic analysis of the entomopathogenic nematode Steinernema hermaphroditum.</title>
        <authorList>
            <person name="Schwarz E.M."/>
            <person name="Heppert J.K."/>
            <person name="Baniya A."/>
            <person name="Schwartz H.T."/>
            <person name="Tan C.-H."/>
            <person name="Antoshechkin I."/>
            <person name="Sternberg P.W."/>
            <person name="Goodrich-Blair H."/>
            <person name="Dillman A.R."/>
        </authorList>
    </citation>
    <scope>NUCLEOTIDE SEQUENCE</scope>
    <source>
        <strain evidence="4">PS9179</strain>
        <tissue evidence="4">Whole animal</tissue>
    </source>
</reference>
<keyword evidence="1" id="KW-0175">Coiled coil</keyword>
<feature type="coiled-coil region" evidence="1">
    <location>
        <begin position="2097"/>
        <end position="2124"/>
    </location>
</feature>
<evidence type="ECO:0000313" key="4">
    <source>
        <dbReference type="EMBL" id="KAK0408684.1"/>
    </source>
</evidence>
<name>A0AA39HPX0_9BILA</name>
<dbReference type="Gene3D" id="3.40.50.300">
    <property type="entry name" value="P-loop containing nucleotide triphosphate hydrolases"/>
    <property type="match status" value="2"/>
</dbReference>